<dbReference type="GO" id="GO:0005524">
    <property type="term" value="F:ATP binding"/>
    <property type="evidence" value="ECO:0007669"/>
    <property type="project" value="InterPro"/>
</dbReference>
<dbReference type="Pfam" id="PF00485">
    <property type="entry name" value="PRK"/>
    <property type="match status" value="1"/>
</dbReference>
<evidence type="ECO:0000313" key="3">
    <source>
        <dbReference type="Proteomes" id="UP001152885"/>
    </source>
</evidence>
<keyword evidence="3" id="KW-1185">Reference proteome</keyword>
<sequence length="216" mass="24834">MRIYFDEIDKLVDRIQQNYKNKDKRYLISLAGVPGSGKTTFANLIVEKLEIVGKSIVLSQDGYHLYRHELAKLNDPEEAVRRRGAPFTFNSRKFVEFVKKLKERSVVKAPSFDHAIKDPIENDIIIVESIDIVIIEGNYVSLKDEPWSEISEFMDDTWFIITPPDLVRSRIIKRHLDSGIAQTELEAIERADGNDLINANYIISNSKQSNVLIITR</sequence>
<comment type="caution">
    <text evidence="2">The sequence shown here is derived from an EMBL/GenBank/DDBJ whole genome shotgun (WGS) entry which is preliminary data.</text>
</comment>
<dbReference type="OrthoDB" id="6362633at2759"/>
<protein>
    <recommendedName>
        <fullName evidence="1">Phosphoribulokinase/uridine kinase domain-containing protein</fullName>
    </recommendedName>
</protein>
<evidence type="ECO:0000259" key="1">
    <source>
        <dbReference type="Pfam" id="PF00485"/>
    </source>
</evidence>
<accession>A0A9W4TXE7</accession>
<evidence type="ECO:0000313" key="2">
    <source>
        <dbReference type="EMBL" id="CAI5760163.1"/>
    </source>
</evidence>
<dbReference type="Gene3D" id="3.40.50.300">
    <property type="entry name" value="P-loop containing nucleotide triphosphate hydrolases"/>
    <property type="match status" value="3"/>
</dbReference>
<dbReference type="InterPro" id="IPR006083">
    <property type="entry name" value="PRK/URK"/>
</dbReference>
<dbReference type="Proteomes" id="UP001152885">
    <property type="component" value="Unassembled WGS sequence"/>
</dbReference>
<dbReference type="SUPFAM" id="SSF52540">
    <property type="entry name" value="P-loop containing nucleoside triphosphate hydrolases"/>
    <property type="match status" value="1"/>
</dbReference>
<organism evidence="2 3">
    <name type="scientific">Candida verbasci</name>
    <dbReference type="NCBI Taxonomy" id="1227364"/>
    <lineage>
        <taxon>Eukaryota</taxon>
        <taxon>Fungi</taxon>
        <taxon>Dikarya</taxon>
        <taxon>Ascomycota</taxon>
        <taxon>Saccharomycotina</taxon>
        <taxon>Pichiomycetes</taxon>
        <taxon>Debaryomycetaceae</taxon>
        <taxon>Candida/Lodderomyces clade</taxon>
        <taxon>Candida</taxon>
    </lineage>
</organism>
<dbReference type="InterPro" id="IPR027417">
    <property type="entry name" value="P-loop_NTPase"/>
</dbReference>
<gene>
    <name evidence="2" type="ORF">CANVERA_P4673</name>
</gene>
<dbReference type="EMBL" id="CANTUO010000006">
    <property type="protein sequence ID" value="CAI5760163.1"/>
    <property type="molecule type" value="Genomic_DNA"/>
</dbReference>
<reference evidence="2" key="1">
    <citation type="submission" date="2022-12" db="EMBL/GenBank/DDBJ databases">
        <authorList>
            <person name="Brejova B."/>
        </authorList>
    </citation>
    <scope>NUCLEOTIDE SEQUENCE</scope>
</reference>
<name>A0A9W4TXE7_9ASCO</name>
<proteinExistence type="predicted"/>
<dbReference type="GO" id="GO:0016301">
    <property type="term" value="F:kinase activity"/>
    <property type="evidence" value="ECO:0007669"/>
    <property type="project" value="InterPro"/>
</dbReference>
<dbReference type="AlphaFoldDB" id="A0A9W4TXE7"/>
<feature type="domain" description="Phosphoribulokinase/uridine kinase" evidence="1">
    <location>
        <begin position="27"/>
        <end position="174"/>
    </location>
</feature>
<dbReference type="PANTHER" id="PTHR10285">
    <property type="entry name" value="URIDINE KINASE"/>
    <property type="match status" value="1"/>
</dbReference>